<keyword evidence="10" id="KW-0324">Glycolysis</keyword>
<evidence type="ECO:0000256" key="1">
    <source>
        <dbReference type="ARBA" id="ARBA00001946"/>
    </source>
</evidence>
<dbReference type="GO" id="GO:0016208">
    <property type="term" value="F:AMP binding"/>
    <property type="evidence" value="ECO:0007669"/>
    <property type="project" value="TreeGrafter"/>
</dbReference>
<dbReference type="EMBL" id="UINC01006411">
    <property type="protein sequence ID" value="SVA27364.1"/>
    <property type="molecule type" value="Genomic_DNA"/>
</dbReference>
<dbReference type="InterPro" id="IPR012003">
    <property type="entry name" value="ATP_PFK_prok-type"/>
</dbReference>
<comment type="pathway">
    <text evidence="3">Carbohydrate degradation; glycolysis; D-glyceraldehyde 3-phosphate and glycerone phosphate from D-glucose: step 3/4.</text>
</comment>
<dbReference type="GO" id="GO:0005945">
    <property type="term" value="C:6-phosphofructokinase complex"/>
    <property type="evidence" value="ECO:0007669"/>
    <property type="project" value="TreeGrafter"/>
</dbReference>
<accession>A0A381UHB9</accession>
<evidence type="ECO:0000256" key="10">
    <source>
        <dbReference type="ARBA" id="ARBA00023152"/>
    </source>
</evidence>
<dbReference type="PRINTS" id="PR00476">
    <property type="entry name" value="PHFRCTKINASE"/>
</dbReference>
<name>A0A381UHB9_9ZZZZ</name>
<gene>
    <name evidence="12" type="ORF">METZ01_LOCUS80218</name>
</gene>
<dbReference type="EC" id="2.7.1.11" evidence="4"/>
<keyword evidence="6" id="KW-0808">Transferase</keyword>
<comment type="cofactor">
    <cofactor evidence="1">
        <name>Mg(2+)</name>
        <dbReference type="ChEBI" id="CHEBI:18420"/>
    </cofactor>
</comment>
<dbReference type="GO" id="GO:0006002">
    <property type="term" value="P:fructose 6-phosphate metabolic process"/>
    <property type="evidence" value="ECO:0007669"/>
    <property type="project" value="InterPro"/>
</dbReference>
<dbReference type="InterPro" id="IPR000023">
    <property type="entry name" value="Phosphofructokinase_dom"/>
</dbReference>
<dbReference type="GO" id="GO:0070095">
    <property type="term" value="F:fructose-6-phosphate binding"/>
    <property type="evidence" value="ECO:0007669"/>
    <property type="project" value="TreeGrafter"/>
</dbReference>
<keyword evidence="9" id="KW-0460">Magnesium</keyword>
<dbReference type="GO" id="GO:0042802">
    <property type="term" value="F:identical protein binding"/>
    <property type="evidence" value="ECO:0007669"/>
    <property type="project" value="TreeGrafter"/>
</dbReference>
<dbReference type="GO" id="GO:0030388">
    <property type="term" value="P:fructose 1,6-bisphosphate metabolic process"/>
    <property type="evidence" value="ECO:0007669"/>
    <property type="project" value="TreeGrafter"/>
</dbReference>
<dbReference type="InterPro" id="IPR022953">
    <property type="entry name" value="ATP_PFK"/>
</dbReference>
<evidence type="ECO:0000313" key="12">
    <source>
        <dbReference type="EMBL" id="SVA27364.1"/>
    </source>
</evidence>
<dbReference type="GO" id="GO:0003872">
    <property type="term" value="F:6-phosphofructokinase activity"/>
    <property type="evidence" value="ECO:0007669"/>
    <property type="project" value="UniProtKB-EC"/>
</dbReference>
<keyword evidence="5" id="KW-0963">Cytoplasm</keyword>
<comment type="subcellular location">
    <subcellularLocation>
        <location evidence="2">Cytoplasm</location>
    </subcellularLocation>
</comment>
<evidence type="ECO:0000259" key="11">
    <source>
        <dbReference type="Pfam" id="PF00365"/>
    </source>
</evidence>
<protein>
    <recommendedName>
        <fullName evidence="4">6-phosphofructokinase</fullName>
        <ecNumber evidence="4">2.7.1.11</ecNumber>
    </recommendedName>
</protein>
<evidence type="ECO:0000256" key="6">
    <source>
        <dbReference type="ARBA" id="ARBA00022679"/>
    </source>
</evidence>
<evidence type="ECO:0000256" key="8">
    <source>
        <dbReference type="ARBA" id="ARBA00022777"/>
    </source>
</evidence>
<evidence type="ECO:0000256" key="3">
    <source>
        <dbReference type="ARBA" id="ARBA00004679"/>
    </source>
</evidence>
<evidence type="ECO:0000256" key="2">
    <source>
        <dbReference type="ARBA" id="ARBA00004496"/>
    </source>
</evidence>
<dbReference type="InterPro" id="IPR035966">
    <property type="entry name" value="PKF_sf"/>
</dbReference>
<keyword evidence="8" id="KW-0418">Kinase</keyword>
<keyword evidence="7" id="KW-0479">Metal-binding</keyword>
<dbReference type="GO" id="GO:0048029">
    <property type="term" value="F:monosaccharide binding"/>
    <property type="evidence" value="ECO:0007669"/>
    <property type="project" value="TreeGrafter"/>
</dbReference>
<dbReference type="UniPathway" id="UPA00109">
    <property type="reaction ID" value="UER00182"/>
</dbReference>
<feature type="domain" description="Phosphofructokinase" evidence="11">
    <location>
        <begin position="4"/>
        <end position="297"/>
    </location>
</feature>
<dbReference type="GO" id="GO:0005524">
    <property type="term" value="F:ATP binding"/>
    <property type="evidence" value="ECO:0007669"/>
    <property type="project" value="InterPro"/>
</dbReference>
<dbReference type="GO" id="GO:0046872">
    <property type="term" value="F:metal ion binding"/>
    <property type="evidence" value="ECO:0007669"/>
    <property type="project" value="UniProtKB-KW"/>
</dbReference>
<dbReference type="GO" id="GO:0061621">
    <property type="term" value="P:canonical glycolysis"/>
    <property type="evidence" value="ECO:0007669"/>
    <property type="project" value="TreeGrafter"/>
</dbReference>
<dbReference type="PANTHER" id="PTHR13697:SF52">
    <property type="entry name" value="ATP-DEPENDENT 6-PHOSPHOFRUCTOKINASE 3"/>
    <property type="match status" value="1"/>
</dbReference>
<dbReference type="PANTHER" id="PTHR13697">
    <property type="entry name" value="PHOSPHOFRUCTOKINASE"/>
    <property type="match status" value="1"/>
</dbReference>
<evidence type="ECO:0000256" key="5">
    <source>
        <dbReference type="ARBA" id="ARBA00022490"/>
    </source>
</evidence>
<dbReference type="Gene3D" id="3.40.50.460">
    <property type="entry name" value="Phosphofructokinase domain"/>
    <property type="match status" value="1"/>
</dbReference>
<evidence type="ECO:0000256" key="4">
    <source>
        <dbReference type="ARBA" id="ARBA00012055"/>
    </source>
</evidence>
<evidence type="ECO:0000256" key="7">
    <source>
        <dbReference type="ARBA" id="ARBA00022723"/>
    </source>
</evidence>
<dbReference type="AlphaFoldDB" id="A0A381UHB9"/>
<organism evidence="12">
    <name type="scientific">marine metagenome</name>
    <dbReference type="NCBI Taxonomy" id="408172"/>
    <lineage>
        <taxon>unclassified sequences</taxon>
        <taxon>metagenomes</taxon>
        <taxon>ecological metagenomes</taxon>
    </lineage>
</organism>
<reference evidence="12" key="1">
    <citation type="submission" date="2018-05" db="EMBL/GenBank/DDBJ databases">
        <authorList>
            <person name="Lanie J.A."/>
            <person name="Ng W.-L."/>
            <person name="Kazmierczak K.M."/>
            <person name="Andrzejewski T.M."/>
            <person name="Davidsen T.M."/>
            <person name="Wayne K.J."/>
            <person name="Tettelin H."/>
            <person name="Glass J.I."/>
            <person name="Rusch D."/>
            <person name="Podicherti R."/>
            <person name="Tsui H.-C.T."/>
            <person name="Winkler M.E."/>
        </authorList>
    </citation>
    <scope>NUCLEOTIDE SEQUENCE</scope>
</reference>
<sequence>MVKKIAILTSGGDCAGLNAVIRAATIRAVNKYKWQIFGIKDGTLGLMTNPLNVVELKPSNFDGNLMRMGGTFLGTNSKGYPSHAEVIKGFKKLELDALIGIGGDGSMKILKTLTKKGKINFVGIPKTIDNDVMDNELSIGYDTAVDVATNALDMLQPTAASHRRAMILEVMGRDAGHIALNSGIAGGADVILIPERPYTIKAIAKHIEKIRSNGRNHALIVVAEAVKKEDGSKATVKYIDGQIRLGGIGSYIGDKIYKMTNAETRVTVLGHVQRGAQPTHRDRLIASAFGVHAVDLIAQEKFNRVVVWQNRGVTDVDLESIAGKSKTVRDNDPLIKVAEGLGIYVGEIN</sequence>
<dbReference type="PIRSF" id="PIRSF000532">
    <property type="entry name" value="ATP_PFK_prok"/>
    <property type="match status" value="1"/>
</dbReference>
<dbReference type="FunFam" id="3.40.50.460:FF:000002">
    <property type="entry name" value="ATP-dependent 6-phosphofructokinase"/>
    <property type="match status" value="1"/>
</dbReference>
<dbReference type="NCBIfam" id="NF002872">
    <property type="entry name" value="PRK03202.1"/>
    <property type="match status" value="1"/>
</dbReference>
<dbReference type="Pfam" id="PF00365">
    <property type="entry name" value="PFK"/>
    <property type="match status" value="1"/>
</dbReference>
<dbReference type="SUPFAM" id="SSF53784">
    <property type="entry name" value="Phosphofructokinase"/>
    <property type="match status" value="1"/>
</dbReference>
<dbReference type="Gene3D" id="3.40.50.450">
    <property type="match status" value="1"/>
</dbReference>
<evidence type="ECO:0000256" key="9">
    <source>
        <dbReference type="ARBA" id="ARBA00022842"/>
    </source>
</evidence>
<proteinExistence type="predicted"/>